<name>A0A5J9VAM2_9POAL</name>
<dbReference type="Gramene" id="TVU32996">
    <property type="protein sequence ID" value="TVU32996"/>
    <property type="gene ID" value="EJB05_24765"/>
</dbReference>
<protein>
    <submittedName>
        <fullName evidence="2">Uncharacterized protein</fullName>
    </submittedName>
</protein>
<evidence type="ECO:0000313" key="3">
    <source>
        <dbReference type="Proteomes" id="UP000324897"/>
    </source>
</evidence>
<dbReference type="AlphaFoldDB" id="A0A5J9VAM2"/>
<reference evidence="2 3" key="1">
    <citation type="journal article" date="2019" name="Sci. Rep.">
        <title>A high-quality genome of Eragrostis curvula grass provides insights into Poaceae evolution and supports new strategies to enhance forage quality.</title>
        <authorList>
            <person name="Carballo J."/>
            <person name="Santos B.A.C.M."/>
            <person name="Zappacosta D."/>
            <person name="Garbus I."/>
            <person name="Selva J.P."/>
            <person name="Gallo C.A."/>
            <person name="Diaz A."/>
            <person name="Albertini E."/>
            <person name="Caccamo M."/>
            <person name="Echenique V."/>
        </authorList>
    </citation>
    <scope>NUCLEOTIDE SEQUENCE [LARGE SCALE GENOMIC DNA]</scope>
    <source>
        <strain evidence="3">cv. Victoria</strain>
        <tissue evidence="2">Leaf</tissue>
    </source>
</reference>
<accession>A0A5J9VAM2</accession>
<gene>
    <name evidence="2" type="ORF">EJB05_24765</name>
</gene>
<feature type="region of interest" description="Disordered" evidence="1">
    <location>
        <begin position="1"/>
        <end position="156"/>
    </location>
</feature>
<dbReference type="OrthoDB" id="1938019at2759"/>
<dbReference type="EMBL" id="RWGY01000011">
    <property type="protein sequence ID" value="TVU32996.1"/>
    <property type="molecule type" value="Genomic_DNA"/>
</dbReference>
<keyword evidence="3" id="KW-1185">Reference proteome</keyword>
<evidence type="ECO:0000313" key="2">
    <source>
        <dbReference type="EMBL" id="TVU32996.1"/>
    </source>
</evidence>
<proteinExistence type="predicted"/>
<comment type="caution">
    <text evidence="2">The sequence shown here is derived from an EMBL/GenBank/DDBJ whole genome shotgun (WGS) entry which is preliminary data.</text>
</comment>
<sequence length="252" mass="26097">MTLSANSLPGPVKLPGDRALDISMSTGKPGTGTGRLSSSTPSKILYMQKEEKAQKQSNASRGTPISRATPPVHGWQASETTQLAGGVVPSLRRATSGPRSMAQASLKLLRRSRPGRASRLSQPSGRPASAQGKGSGRKRIGSVASPGARPRRSRLSGVVMNVTSAPRPARTRAMSSIGPAWPAAIIGTSTKCGAGSATAATPVPDDMPRSSWLNGILLGSRVPGYFEIGAGEQVSYGSDRKMCSCRSAVGYL</sequence>
<dbReference type="Proteomes" id="UP000324897">
    <property type="component" value="Chromosome 1"/>
</dbReference>
<evidence type="ECO:0000256" key="1">
    <source>
        <dbReference type="SAM" id="MobiDB-lite"/>
    </source>
</evidence>
<feature type="compositionally biased region" description="Polar residues" evidence="1">
    <location>
        <begin position="23"/>
        <end position="42"/>
    </location>
</feature>
<organism evidence="2 3">
    <name type="scientific">Eragrostis curvula</name>
    <name type="common">weeping love grass</name>
    <dbReference type="NCBI Taxonomy" id="38414"/>
    <lineage>
        <taxon>Eukaryota</taxon>
        <taxon>Viridiplantae</taxon>
        <taxon>Streptophyta</taxon>
        <taxon>Embryophyta</taxon>
        <taxon>Tracheophyta</taxon>
        <taxon>Spermatophyta</taxon>
        <taxon>Magnoliopsida</taxon>
        <taxon>Liliopsida</taxon>
        <taxon>Poales</taxon>
        <taxon>Poaceae</taxon>
        <taxon>PACMAD clade</taxon>
        <taxon>Chloridoideae</taxon>
        <taxon>Eragrostideae</taxon>
        <taxon>Eragrostidinae</taxon>
        <taxon>Eragrostis</taxon>
    </lineage>
</organism>
<feature type="non-terminal residue" evidence="2">
    <location>
        <position position="1"/>
    </location>
</feature>